<dbReference type="PANTHER" id="PTHR42791">
    <property type="entry name" value="GNAT FAMILY ACETYLTRANSFERASE"/>
    <property type="match status" value="1"/>
</dbReference>
<sequence>MANIKFRLARRGDVEKLIEISNHPTNLAEGSAPWYLLAGRHKSPDTVSAAWEEAIVDFIYSTSGWYTCVVAEVEDTDEIAGYCAWEWFDHDEKGKKVVEKHRPARLQTIWTELGAEEPTRMPPRTYSTIDLQDGLLRARWEASGLSDKHEEAYEALLTTAGSTSFSQFWQLHHLAVDPRPEHQGLMERLVAWGLEIAEKRGVWVVVACHEEKKPFYEKLGFRYPGDYTVSVPGDDRELNLAWLQKDPKTNA</sequence>
<dbReference type="Gene3D" id="3.40.630.30">
    <property type="match status" value="1"/>
</dbReference>
<evidence type="ECO:0000259" key="1">
    <source>
        <dbReference type="PROSITE" id="PS51186"/>
    </source>
</evidence>
<comment type="caution">
    <text evidence="2">The sequence shown here is derived from an EMBL/GenBank/DDBJ whole genome shotgun (WGS) entry which is preliminary data.</text>
</comment>
<dbReference type="GO" id="GO:0016747">
    <property type="term" value="F:acyltransferase activity, transferring groups other than amino-acyl groups"/>
    <property type="evidence" value="ECO:0007669"/>
    <property type="project" value="InterPro"/>
</dbReference>
<gene>
    <name evidence="2" type="ORF">C8A01DRAFT_16647</name>
</gene>
<dbReference type="PROSITE" id="PS51186">
    <property type="entry name" value="GNAT"/>
    <property type="match status" value="1"/>
</dbReference>
<feature type="domain" description="N-acetyltransferase" evidence="1">
    <location>
        <begin position="96"/>
        <end position="247"/>
    </location>
</feature>
<protein>
    <recommendedName>
        <fullName evidence="1">N-acetyltransferase domain-containing protein</fullName>
    </recommendedName>
</protein>
<dbReference type="InterPro" id="IPR016181">
    <property type="entry name" value="Acyl_CoA_acyltransferase"/>
</dbReference>
<dbReference type="PANTHER" id="PTHR42791:SF1">
    <property type="entry name" value="N-ACETYLTRANSFERASE DOMAIN-CONTAINING PROTEIN"/>
    <property type="match status" value="1"/>
</dbReference>
<dbReference type="AlphaFoldDB" id="A0AAN6PE93"/>
<dbReference type="InterPro" id="IPR052523">
    <property type="entry name" value="Trichothecene_AcTrans"/>
</dbReference>
<dbReference type="Proteomes" id="UP001303115">
    <property type="component" value="Unassembled WGS sequence"/>
</dbReference>
<keyword evidence="3" id="KW-1185">Reference proteome</keyword>
<dbReference type="EMBL" id="MU854402">
    <property type="protein sequence ID" value="KAK4039369.1"/>
    <property type="molecule type" value="Genomic_DNA"/>
</dbReference>
<dbReference type="SUPFAM" id="SSF55729">
    <property type="entry name" value="Acyl-CoA N-acyltransferases (Nat)"/>
    <property type="match status" value="1"/>
</dbReference>
<evidence type="ECO:0000313" key="3">
    <source>
        <dbReference type="Proteomes" id="UP001303115"/>
    </source>
</evidence>
<organism evidence="2 3">
    <name type="scientific">Parachaetomium inaequale</name>
    <dbReference type="NCBI Taxonomy" id="2588326"/>
    <lineage>
        <taxon>Eukaryota</taxon>
        <taxon>Fungi</taxon>
        <taxon>Dikarya</taxon>
        <taxon>Ascomycota</taxon>
        <taxon>Pezizomycotina</taxon>
        <taxon>Sordariomycetes</taxon>
        <taxon>Sordariomycetidae</taxon>
        <taxon>Sordariales</taxon>
        <taxon>Chaetomiaceae</taxon>
        <taxon>Parachaetomium</taxon>
    </lineage>
</organism>
<reference evidence="3" key="1">
    <citation type="journal article" date="2023" name="Mol. Phylogenet. Evol.">
        <title>Genome-scale phylogeny and comparative genomics of the fungal order Sordariales.</title>
        <authorList>
            <person name="Hensen N."/>
            <person name="Bonometti L."/>
            <person name="Westerberg I."/>
            <person name="Brannstrom I.O."/>
            <person name="Guillou S."/>
            <person name="Cros-Aarteil S."/>
            <person name="Calhoun S."/>
            <person name="Haridas S."/>
            <person name="Kuo A."/>
            <person name="Mondo S."/>
            <person name="Pangilinan J."/>
            <person name="Riley R."/>
            <person name="LaButti K."/>
            <person name="Andreopoulos B."/>
            <person name="Lipzen A."/>
            <person name="Chen C."/>
            <person name="Yan M."/>
            <person name="Daum C."/>
            <person name="Ng V."/>
            <person name="Clum A."/>
            <person name="Steindorff A."/>
            <person name="Ohm R.A."/>
            <person name="Martin F."/>
            <person name="Silar P."/>
            <person name="Natvig D.O."/>
            <person name="Lalanne C."/>
            <person name="Gautier V."/>
            <person name="Ament-Velasquez S.L."/>
            <person name="Kruys A."/>
            <person name="Hutchinson M.I."/>
            <person name="Powell A.J."/>
            <person name="Barry K."/>
            <person name="Miller A.N."/>
            <person name="Grigoriev I.V."/>
            <person name="Debuchy R."/>
            <person name="Gladieux P."/>
            <person name="Hiltunen Thoren M."/>
            <person name="Johannesson H."/>
        </authorList>
    </citation>
    <scope>NUCLEOTIDE SEQUENCE [LARGE SCALE GENOMIC DNA]</scope>
    <source>
        <strain evidence="3">CBS 284.82</strain>
    </source>
</reference>
<proteinExistence type="predicted"/>
<evidence type="ECO:0000313" key="2">
    <source>
        <dbReference type="EMBL" id="KAK4039369.1"/>
    </source>
</evidence>
<dbReference type="Pfam" id="PF00583">
    <property type="entry name" value="Acetyltransf_1"/>
    <property type="match status" value="1"/>
</dbReference>
<accession>A0AAN6PE93</accession>
<dbReference type="InterPro" id="IPR000182">
    <property type="entry name" value="GNAT_dom"/>
</dbReference>
<name>A0AAN6PE93_9PEZI</name>